<dbReference type="Gene3D" id="1.20.1260.20">
    <property type="entry name" value="PPE superfamily"/>
    <property type="match status" value="1"/>
</dbReference>
<organism evidence="4 5">
    <name type="scientific">Mycobacterium asiaticum</name>
    <dbReference type="NCBI Taxonomy" id="1790"/>
    <lineage>
        <taxon>Bacteria</taxon>
        <taxon>Bacillati</taxon>
        <taxon>Actinomycetota</taxon>
        <taxon>Actinomycetes</taxon>
        <taxon>Mycobacteriales</taxon>
        <taxon>Mycobacteriaceae</taxon>
        <taxon>Mycobacterium</taxon>
    </lineage>
</organism>
<dbReference type="InterPro" id="IPR022171">
    <property type="entry name" value="PPE_C"/>
</dbReference>
<dbReference type="SUPFAM" id="SSF140459">
    <property type="entry name" value="PE/PPE dimer-like"/>
    <property type="match status" value="1"/>
</dbReference>
<proteinExistence type="inferred from homology"/>
<dbReference type="AlphaFoldDB" id="A0A1A3C4S8"/>
<evidence type="ECO:0000256" key="1">
    <source>
        <dbReference type="ARBA" id="ARBA00010652"/>
    </source>
</evidence>
<name>A0A1A3C4S8_MYCAS</name>
<comment type="caution">
    <text evidence="4">The sequence shown here is derived from an EMBL/GenBank/DDBJ whole genome shotgun (WGS) entry which is preliminary data.</text>
</comment>
<dbReference type="GO" id="GO:0052572">
    <property type="term" value="P:response to host immune response"/>
    <property type="evidence" value="ECO:0007669"/>
    <property type="project" value="TreeGrafter"/>
</dbReference>
<feature type="domain" description="PPE family C-terminal" evidence="3">
    <location>
        <begin position="319"/>
        <end position="388"/>
    </location>
</feature>
<dbReference type="EMBL" id="LZKQ01000176">
    <property type="protein sequence ID" value="OBI82094.1"/>
    <property type="molecule type" value="Genomic_DNA"/>
</dbReference>
<dbReference type="InterPro" id="IPR038332">
    <property type="entry name" value="PPE_sf"/>
</dbReference>
<feature type="domain" description="PPE" evidence="2">
    <location>
        <begin position="2"/>
        <end position="165"/>
    </location>
</feature>
<dbReference type="OrthoDB" id="4696356at2"/>
<evidence type="ECO:0000259" key="2">
    <source>
        <dbReference type="Pfam" id="PF00823"/>
    </source>
</evidence>
<evidence type="ECO:0000313" key="5">
    <source>
        <dbReference type="Proteomes" id="UP000093795"/>
    </source>
</evidence>
<sequence length="420" mass="41278">MDFGALPPEINSGRIYAGPGSAPLLAAAAAWDGLATELHSAAAYYASAIAQLASIGWHGPSSTSMVDAVAPYIAWLGGTAAQAEQAAFQARSAAGAFDAVYAATVPPPVIATNRAVLASLIATNILGQNTPSIAATEAEYAEMWAQDAGAMYGYAGASAAATQLTAFTSPPKTTDSNAQAQQSAAAAAAAESASADAQTLLPQLISQTPAALQSLASSTGGLAAATATPLSDITSILKTFNAVLNNLIAGPYTPLGFAGLVKNWWQVSISIPALGTGIQGIGPLLHPKPLTGALAPLLRGDLLSGGFSALQAAGPGAVSAAAGQASAIGSLSVPANWASAVPAVRTIASELPETVIDAGPAMAASQGTFGQTALSSLAGRAVGGSTTRSVLGSVVRVPGAVAVDDIATSSTVIVIPPNAK</sequence>
<dbReference type="Pfam" id="PF12484">
    <property type="entry name" value="PPE-SVP"/>
    <property type="match status" value="1"/>
</dbReference>
<protein>
    <recommendedName>
        <fullName evidence="6">PPE family protein</fullName>
    </recommendedName>
</protein>
<dbReference type="PANTHER" id="PTHR46766:SF1">
    <property type="entry name" value="GLUTAMINE-RICH PROTEIN 2"/>
    <property type="match status" value="1"/>
</dbReference>
<dbReference type="InterPro" id="IPR000030">
    <property type="entry name" value="PPE_dom"/>
</dbReference>
<evidence type="ECO:0000259" key="3">
    <source>
        <dbReference type="Pfam" id="PF12484"/>
    </source>
</evidence>
<reference evidence="4 5" key="1">
    <citation type="submission" date="2016-06" db="EMBL/GenBank/DDBJ databases">
        <authorList>
            <person name="Kjaerup R.B."/>
            <person name="Dalgaard T.S."/>
            <person name="Juul-Madsen H.R."/>
        </authorList>
    </citation>
    <scope>NUCLEOTIDE SEQUENCE [LARGE SCALE GENOMIC DNA]</scope>
    <source>
        <strain evidence="4 5">1081914.2</strain>
    </source>
</reference>
<evidence type="ECO:0008006" key="6">
    <source>
        <dbReference type="Google" id="ProtNLM"/>
    </source>
</evidence>
<evidence type="ECO:0000313" key="4">
    <source>
        <dbReference type="EMBL" id="OBI82094.1"/>
    </source>
</evidence>
<dbReference type="Proteomes" id="UP000093795">
    <property type="component" value="Unassembled WGS sequence"/>
</dbReference>
<accession>A0A1A3C4S8</accession>
<gene>
    <name evidence="4" type="ORF">A9X01_22385</name>
</gene>
<dbReference type="FunFam" id="1.20.1260.20:FF:000001">
    <property type="entry name" value="PPE family protein PPE41"/>
    <property type="match status" value="1"/>
</dbReference>
<dbReference type="PANTHER" id="PTHR46766">
    <property type="entry name" value="GLUTAMINE-RICH PROTEIN 2"/>
    <property type="match status" value="1"/>
</dbReference>
<comment type="similarity">
    <text evidence="1">Belongs to the mycobacterial PPE family.</text>
</comment>
<dbReference type="RefSeq" id="WP_065121513.1">
    <property type="nucleotide sequence ID" value="NZ_LZKQ01000176.1"/>
</dbReference>
<dbReference type="Pfam" id="PF00823">
    <property type="entry name" value="PPE"/>
    <property type="match status" value="1"/>
</dbReference>